<comment type="caution">
    <text evidence="3">The sequence shown here is derived from an EMBL/GenBank/DDBJ whole genome shotgun (WGS) entry which is preliminary data.</text>
</comment>
<evidence type="ECO:0000313" key="3">
    <source>
        <dbReference type="EMBL" id="RBP37449.1"/>
    </source>
</evidence>
<protein>
    <submittedName>
        <fullName evidence="3">Polysaccharide deacetylase</fullName>
    </submittedName>
</protein>
<dbReference type="InterPro" id="IPR051398">
    <property type="entry name" value="Polysacch_Deacetylase"/>
</dbReference>
<dbReference type="Pfam" id="PF01522">
    <property type="entry name" value="Polysacc_deac_1"/>
    <property type="match status" value="1"/>
</dbReference>
<dbReference type="GO" id="GO:0016810">
    <property type="term" value="F:hydrolase activity, acting on carbon-nitrogen (but not peptide) bonds"/>
    <property type="evidence" value="ECO:0007669"/>
    <property type="project" value="InterPro"/>
</dbReference>
<dbReference type="SUPFAM" id="SSF88713">
    <property type="entry name" value="Glycoside hydrolase/deacetylase"/>
    <property type="match status" value="1"/>
</dbReference>
<dbReference type="PANTHER" id="PTHR34216:SF13">
    <property type="entry name" value="XYLANASE_CHITIN DEACETYLASE"/>
    <property type="match status" value="1"/>
</dbReference>
<dbReference type="PROSITE" id="PS51677">
    <property type="entry name" value="NODB"/>
    <property type="match status" value="1"/>
</dbReference>
<gene>
    <name evidence="3" type="ORF">DFR37_10912</name>
</gene>
<dbReference type="InterPro" id="IPR011330">
    <property type="entry name" value="Glyco_hydro/deAcase_b/a-brl"/>
</dbReference>
<dbReference type="InterPro" id="IPR002509">
    <property type="entry name" value="NODB_dom"/>
</dbReference>
<dbReference type="OrthoDB" id="9814639at2"/>
<dbReference type="Proteomes" id="UP000253628">
    <property type="component" value="Unassembled WGS sequence"/>
</dbReference>
<sequence>MKTAVTVPVLMYHHVSPSGGMIAASPENFENQLAWLARHGYRSITAAQFAGHLAGSPVPARSVLITFDDGYLDNWIYAYPLLKKHGFHAVIFLVTSWVGNGPVRNVLGQGPLAPTPEHRECERLIEQGRSDEVILRWSEIQAMQADGAIEFHSHTHTHTRWDKIRPAEKNALMAQELADSKAALQENLGHVSEHFCWPQGYFDDDYIKLAQQAGFRYLYTTQAFGQNRAGTDPARIHRFAVRNTTGASVGRRVKIAVDPIVGPLFNRWKLWKRSLGKRS</sequence>
<dbReference type="Gene3D" id="3.20.20.370">
    <property type="entry name" value="Glycoside hydrolase/deacetylase"/>
    <property type="match status" value="1"/>
</dbReference>
<dbReference type="AlphaFoldDB" id="A0A366H5T6"/>
<dbReference type="GO" id="GO:0005975">
    <property type="term" value="P:carbohydrate metabolic process"/>
    <property type="evidence" value="ECO:0007669"/>
    <property type="project" value="InterPro"/>
</dbReference>
<dbReference type="RefSeq" id="WP_113934149.1">
    <property type="nucleotide sequence ID" value="NZ_JACCEU010000006.1"/>
</dbReference>
<reference evidence="3 4" key="1">
    <citation type="submission" date="2018-06" db="EMBL/GenBank/DDBJ databases">
        <title>Genomic Encyclopedia of Type Strains, Phase IV (KMG-IV): sequencing the most valuable type-strain genomes for metagenomic binning, comparative biology and taxonomic classification.</title>
        <authorList>
            <person name="Goeker M."/>
        </authorList>
    </citation>
    <scope>NUCLEOTIDE SEQUENCE [LARGE SCALE GENOMIC DNA]</scope>
    <source>
        <strain evidence="3 4">DSM 25520</strain>
    </source>
</reference>
<dbReference type="EMBL" id="QNRQ01000009">
    <property type="protein sequence ID" value="RBP37449.1"/>
    <property type="molecule type" value="Genomic_DNA"/>
</dbReference>
<keyword evidence="1" id="KW-0732">Signal</keyword>
<dbReference type="CDD" id="cd10969">
    <property type="entry name" value="CE4_Ecf1_like_5s"/>
    <property type="match status" value="1"/>
</dbReference>
<feature type="domain" description="NodB homology" evidence="2">
    <location>
        <begin position="61"/>
        <end position="279"/>
    </location>
</feature>
<evidence type="ECO:0000259" key="2">
    <source>
        <dbReference type="PROSITE" id="PS51677"/>
    </source>
</evidence>
<organism evidence="3 4">
    <name type="scientific">Eoetvoesiella caeni</name>
    <dbReference type="NCBI Taxonomy" id="645616"/>
    <lineage>
        <taxon>Bacteria</taxon>
        <taxon>Pseudomonadati</taxon>
        <taxon>Pseudomonadota</taxon>
        <taxon>Betaproteobacteria</taxon>
        <taxon>Burkholderiales</taxon>
        <taxon>Alcaligenaceae</taxon>
        <taxon>Eoetvoesiella</taxon>
    </lineage>
</organism>
<dbReference type="PANTHER" id="PTHR34216">
    <property type="match status" value="1"/>
</dbReference>
<evidence type="ECO:0000313" key="4">
    <source>
        <dbReference type="Proteomes" id="UP000253628"/>
    </source>
</evidence>
<keyword evidence="4" id="KW-1185">Reference proteome</keyword>
<name>A0A366H5T6_9BURK</name>
<accession>A0A366H5T6</accession>
<proteinExistence type="predicted"/>
<evidence type="ECO:0000256" key="1">
    <source>
        <dbReference type="ARBA" id="ARBA00022729"/>
    </source>
</evidence>